<dbReference type="EMBL" id="QOCE01000025">
    <property type="protein sequence ID" value="RBW56810.1"/>
    <property type="molecule type" value="Genomic_DNA"/>
</dbReference>
<accession>A0A366X592</accession>
<evidence type="ECO:0000313" key="1">
    <source>
        <dbReference type="EMBL" id="RBW56810.1"/>
    </source>
</evidence>
<gene>
    <name evidence="1" type="ORF">DS909_08890</name>
</gene>
<name>A0A366X592_9RHOB</name>
<proteinExistence type="predicted"/>
<dbReference type="RefSeq" id="WP_147232851.1">
    <property type="nucleotide sequence ID" value="NZ_QOCE01000025.1"/>
</dbReference>
<reference evidence="1 2" key="1">
    <citation type="submission" date="2018-07" db="EMBL/GenBank/DDBJ databases">
        <title>Modular assembly of carbohydrate-degrading microbial communities in the ocean.</title>
        <authorList>
            <person name="Enke T.N."/>
            <person name="Datta M.S."/>
            <person name="Schwartzman J.A."/>
            <person name="Cermak N."/>
            <person name="Schmitz D.A."/>
            <person name="Barrere J."/>
            <person name="Cordero O.X."/>
        </authorList>
    </citation>
    <scope>NUCLEOTIDE SEQUENCE [LARGE SCALE GENOMIC DNA]</scope>
    <source>
        <strain evidence="1 2">C3M10</strain>
    </source>
</reference>
<organism evidence="1 2">
    <name type="scientific">Phaeobacter gallaeciensis</name>
    <dbReference type="NCBI Taxonomy" id="60890"/>
    <lineage>
        <taxon>Bacteria</taxon>
        <taxon>Pseudomonadati</taxon>
        <taxon>Pseudomonadota</taxon>
        <taxon>Alphaproteobacteria</taxon>
        <taxon>Rhodobacterales</taxon>
        <taxon>Roseobacteraceae</taxon>
        <taxon>Phaeobacter</taxon>
    </lineage>
</organism>
<dbReference type="AlphaFoldDB" id="A0A366X592"/>
<evidence type="ECO:0000313" key="2">
    <source>
        <dbReference type="Proteomes" id="UP000252706"/>
    </source>
</evidence>
<comment type="caution">
    <text evidence="1">The sequence shown here is derived from an EMBL/GenBank/DDBJ whole genome shotgun (WGS) entry which is preliminary data.</text>
</comment>
<sequence>MIEHTQRLWAAVLHTCFVDACKQRESEDRQSARQFLLLHTKDRHYVAGLAGLDADYLDRAIRVLRNNGWKLPTSTIRRIR</sequence>
<dbReference type="Proteomes" id="UP000252706">
    <property type="component" value="Unassembled WGS sequence"/>
</dbReference>
<protein>
    <submittedName>
        <fullName evidence="1">Uncharacterized protein</fullName>
    </submittedName>
</protein>